<keyword evidence="1" id="KW-0472">Membrane</keyword>
<evidence type="ECO:0000256" key="1">
    <source>
        <dbReference type="SAM" id="Phobius"/>
    </source>
</evidence>
<feature type="transmembrane region" description="Helical" evidence="1">
    <location>
        <begin position="98"/>
        <end position="117"/>
    </location>
</feature>
<protein>
    <submittedName>
        <fullName evidence="2">Uncharacterized protein</fullName>
    </submittedName>
</protein>
<dbReference type="PANTHER" id="PTHR40465:SF1">
    <property type="entry name" value="DUF6534 DOMAIN-CONTAINING PROTEIN"/>
    <property type="match status" value="1"/>
</dbReference>
<dbReference type="AlphaFoldDB" id="A0A9P6E7G9"/>
<evidence type="ECO:0000313" key="3">
    <source>
        <dbReference type="Proteomes" id="UP000807306"/>
    </source>
</evidence>
<accession>A0A9P6E7G9</accession>
<reference evidence="2" key="1">
    <citation type="submission" date="2020-11" db="EMBL/GenBank/DDBJ databases">
        <authorList>
            <consortium name="DOE Joint Genome Institute"/>
            <person name="Ahrendt S."/>
            <person name="Riley R."/>
            <person name="Andreopoulos W."/>
            <person name="Labutti K."/>
            <person name="Pangilinan J."/>
            <person name="Ruiz-Duenas F.J."/>
            <person name="Barrasa J.M."/>
            <person name="Sanchez-Garcia M."/>
            <person name="Camarero S."/>
            <person name="Miyauchi S."/>
            <person name="Serrano A."/>
            <person name="Linde D."/>
            <person name="Babiker R."/>
            <person name="Drula E."/>
            <person name="Ayuso-Fernandez I."/>
            <person name="Pacheco R."/>
            <person name="Padilla G."/>
            <person name="Ferreira P."/>
            <person name="Barriuso J."/>
            <person name="Kellner H."/>
            <person name="Castanera R."/>
            <person name="Alfaro M."/>
            <person name="Ramirez L."/>
            <person name="Pisabarro A.G."/>
            <person name="Kuo A."/>
            <person name="Tritt A."/>
            <person name="Lipzen A."/>
            <person name="He G."/>
            <person name="Yan M."/>
            <person name="Ng V."/>
            <person name="Cullen D."/>
            <person name="Martin F."/>
            <person name="Rosso M.-N."/>
            <person name="Henrissat B."/>
            <person name="Hibbett D."/>
            <person name="Martinez A.T."/>
            <person name="Grigoriev I.V."/>
        </authorList>
    </citation>
    <scope>NUCLEOTIDE SEQUENCE</scope>
    <source>
        <strain evidence="2">CBS 506.95</strain>
    </source>
</reference>
<keyword evidence="3" id="KW-1185">Reference proteome</keyword>
<evidence type="ECO:0000313" key="2">
    <source>
        <dbReference type="EMBL" id="KAF9523764.1"/>
    </source>
</evidence>
<gene>
    <name evidence="2" type="ORF">CPB83DRAFT_862244</name>
</gene>
<dbReference type="EMBL" id="MU157910">
    <property type="protein sequence ID" value="KAF9523764.1"/>
    <property type="molecule type" value="Genomic_DNA"/>
</dbReference>
<feature type="transmembrane region" description="Helical" evidence="1">
    <location>
        <begin position="129"/>
        <end position="151"/>
    </location>
</feature>
<feature type="transmembrane region" description="Helical" evidence="1">
    <location>
        <begin position="20"/>
        <end position="46"/>
    </location>
</feature>
<name>A0A9P6E7G9_9AGAR</name>
<organism evidence="2 3">
    <name type="scientific">Crepidotus variabilis</name>
    <dbReference type="NCBI Taxonomy" id="179855"/>
    <lineage>
        <taxon>Eukaryota</taxon>
        <taxon>Fungi</taxon>
        <taxon>Dikarya</taxon>
        <taxon>Basidiomycota</taxon>
        <taxon>Agaricomycotina</taxon>
        <taxon>Agaricomycetes</taxon>
        <taxon>Agaricomycetidae</taxon>
        <taxon>Agaricales</taxon>
        <taxon>Agaricineae</taxon>
        <taxon>Crepidotaceae</taxon>
        <taxon>Crepidotus</taxon>
    </lineage>
</organism>
<dbReference type="OrthoDB" id="2953893at2759"/>
<proteinExistence type="predicted"/>
<keyword evidence="1" id="KW-1133">Transmembrane helix</keyword>
<feature type="transmembrane region" description="Helical" evidence="1">
    <location>
        <begin position="58"/>
        <end position="78"/>
    </location>
</feature>
<dbReference type="Proteomes" id="UP000807306">
    <property type="component" value="Unassembled WGS sequence"/>
</dbReference>
<keyword evidence="1" id="KW-0812">Transmembrane</keyword>
<dbReference type="PANTHER" id="PTHR40465">
    <property type="entry name" value="CHROMOSOME 1, WHOLE GENOME SHOTGUN SEQUENCE"/>
    <property type="match status" value="1"/>
</dbReference>
<sequence length="185" mass="19973">MDSSPSANSPPLIPDNVGRLASPLLTGYLLNWALFGALSMQIYIYYLTFPSDHTWSKAAAYSIYVLEAVQTIILTQSAFHTFAEGFGNLKTLDNFGTVWFSVPILSAIVACMAQVLYAYRIRILSKSAIVASVVVVLAMVQLGGGIAMGIVSKRARSSSNFVGAELYITTGVSSLLDSSPVRWFC</sequence>
<comment type="caution">
    <text evidence="2">The sequence shown here is derived from an EMBL/GenBank/DDBJ whole genome shotgun (WGS) entry which is preliminary data.</text>
</comment>